<dbReference type="InterPro" id="IPR017737">
    <property type="entry name" value="TssE1-like"/>
</dbReference>
<dbReference type="SUPFAM" id="SSF160719">
    <property type="entry name" value="gpW/gp25-like"/>
    <property type="match status" value="1"/>
</dbReference>
<reference evidence="2 3" key="1">
    <citation type="submission" date="2020-02" db="EMBL/GenBank/DDBJ databases">
        <title>Partial ammonium oxidation to N2 by heterotrophic bacteria.</title>
        <authorList>
            <person name="Wu M."/>
        </authorList>
    </citation>
    <scope>NUCLEOTIDE SEQUENCE [LARGE SCALE GENOMIC DNA]</scope>
    <source>
        <strain evidence="2 3">HO-1</strain>
    </source>
</reference>
<proteinExistence type="predicted"/>
<gene>
    <name evidence="2" type="primary">tssE</name>
    <name evidence="2" type="ORF">FE795_09395</name>
</gene>
<dbReference type="Proteomes" id="UP000826050">
    <property type="component" value="Chromosome"/>
</dbReference>
<dbReference type="Gene3D" id="3.10.450.40">
    <property type="match status" value="1"/>
</dbReference>
<dbReference type="Pfam" id="PF04965">
    <property type="entry name" value="GPW_gp25"/>
    <property type="match status" value="1"/>
</dbReference>
<dbReference type="PANTHER" id="PTHR38595">
    <property type="entry name" value="CYTOPLASMIC PROTEIN-RELATED"/>
    <property type="match status" value="1"/>
</dbReference>
<name>A0ABX8SZE3_9BURK</name>
<sequence>MLERIAALETGQIQTQATRAQVLVVSIREHLQRILNTRRGSVPLDPEFGVPDFTNLAGSFSSGSTREIIDSITRMIERYEPRLKAPKVQVSEQGSEVLSLSFSLEGLVQVDDHELPIRLATSISSSGRVSLQAQ</sequence>
<dbReference type="PANTHER" id="PTHR38595:SF2">
    <property type="entry name" value="TYPE VI SECRETION SYSTEM BASEPLATE SUBUNIT TSSE"/>
    <property type="match status" value="1"/>
</dbReference>
<dbReference type="EMBL" id="CP049362">
    <property type="protein sequence ID" value="QXX80735.1"/>
    <property type="molecule type" value="Genomic_DNA"/>
</dbReference>
<dbReference type="InterPro" id="IPR007048">
    <property type="entry name" value="IraD/Gp25-like"/>
</dbReference>
<organism evidence="2 3">
    <name type="scientific">Alcaligenes ammonioxydans</name>
    <dbReference type="NCBI Taxonomy" id="2582914"/>
    <lineage>
        <taxon>Bacteria</taxon>
        <taxon>Pseudomonadati</taxon>
        <taxon>Pseudomonadota</taxon>
        <taxon>Betaproteobacteria</taxon>
        <taxon>Burkholderiales</taxon>
        <taxon>Alcaligenaceae</taxon>
        <taxon>Alcaligenes</taxon>
    </lineage>
</organism>
<dbReference type="InterPro" id="IPR053176">
    <property type="entry name" value="T6SS_TssE1-like"/>
</dbReference>
<dbReference type="NCBIfam" id="TIGR03357">
    <property type="entry name" value="VI_zyme"/>
    <property type="match status" value="1"/>
</dbReference>
<protein>
    <submittedName>
        <fullName evidence="2">Type VI secretion system baseplate subunit TssE</fullName>
    </submittedName>
</protein>
<evidence type="ECO:0000259" key="1">
    <source>
        <dbReference type="Pfam" id="PF04965"/>
    </source>
</evidence>
<keyword evidence="3" id="KW-1185">Reference proteome</keyword>
<evidence type="ECO:0000313" key="3">
    <source>
        <dbReference type="Proteomes" id="UP000826050"/>
    </source>
</evidence>
<evidence type="ECO:0000313" key="2">
    <source>
        <dbReference type="EMBL" id="QXX80735.1"/>
    </source>
</evidence>
<accession>A0ABX8SZE3</accession>
<feature type="domain" description="IraD/Gp25-like" evidence="1">
    <location>
        <begin position="26"/>
        <end position="111"/>
    </location>
</feature>